<accession>A0A9D3YGR3</accession>
<keyword evidence="1" id="KW-1133">Transmembrane helix</keyword>
<reference evidence="2" key="2">
    <citation type="submission" date="2020-11" db="EMBL/GenBank/DDBJ databases">
        <authorList>
            <person name="McCartney M.A."/>
            <person name="Auch B."/>
            <person name="Kono T."/>
            <person name="Mallez S."/>
            <person name="Becker A."/>
            <person name="Gohl D.M."/>
            <person name="Silverstein K.A.T."/>
            <person name="Koren S."/>
            <person name="Bechman K.B."/>
            <person name="Herman A."/>
            <person name="Abrahante J.E."/>
            <person name="Garbe J."/>
        </authorList>
    </citation>
    <scope>NUCLEOTIDE SEQUENCE</scope>
    <source>
        <strain evidence="2">Duluth1</strain>
        <tissue evidence="2">Whole animal</tissue>
    </source>
</reference>
<evidence type="ECO:0000313" key="2">
    <source>
        <dbReference type="EMBL" id="KAH3698265.1"/>
    </source>
</evidence>
<organism evidence="2 3">
    <name type="scientific">Dreissena polymorpha</name>
    <name type="common">Zebra mussel</name>
    <name type="synonym">Mytilus polymorpha</name>
    <dbReference type="NCBI Taxonomy" id="45954"/>
    <lineage>
        <taxon>Eukaryota</taxon>
        <taxon>Metazoa</taxon>
        <taxon>Spiralia</taxon>
        <taxon>Lophotrochozoa</taxon>
        <taxon>Mollusca</taxon>
        <taxon>Bivalvia</taxon>
        <taxon>Autobranchia</taxon>
        <taxon>Heteroconchia</taxon>
        <taxon>Euheterodonta</taxon>
        <taxon>Imparidentia</taxon>
        <taxon>Neoheterodontei</taxon>
        <taxon>Myida</taxon>
        <taxon>Dreissenoidea</taxon>
        <taxon>Dreissenidae</taxon>
        <taxon>Dreissena</taxon>
    </lineage>
</organism>
<protein>
    <submittedName>
        <fullName evidence="2">Uncharacterized protein</fullName>
    </submittedName>
</protein>
<keyword evidence="1" id="KW-0472">Membrane</keyword>
<feature type="non-terminal residue" evidence="2">
    <location>
        <position position="59"/>
    </location>
</feature>
<evidence type="ECO:0000313" key="3">
    <source>
        <dbReference type="Proteomes" id="UP000828390"/>
    </source>
</evidence>
<sequence length="59" mass="6509">DSGRTPGVTEPRGGVLILILISVPDFVKIVISDSNLIFGMNVYLMELHILSGERYFIDS</sequence>
<feature type="transmembrane region" description="Helical" evidence="1">
    <location>
        <begin position="12"/>
        <end position="31"/>
    </location>
</feature>
<dbReference type="Proteomes" id="UP000828390">
    <property type="component" value="Unassembled WGS sequence"/>
</dbReference>
<dbReference type="AlphaFoldDB" id="A0A9D3YGR3"/>
<evidence type="ECO:0000256" key="1">
    <source>
        <dbReference type="SAM" id="Phobius"/>
    </source>
</evidence>
<name>A0A9D3YGR3_DREPO</name>
<keyword evidence="1" id="KW-0812">Transmembrane</keyword>
<comment type="caution">
    <text evidence="2">The sequence shown here is derived from an EMBL/GenBank/DDBJ whole genome shotgun (WGS) entry which is preliminary data.</text>
</comment>
<proteinExistence type="predicted"/>
<reference evidence="2" key="1">
    <citation type="journal article" date="2019" name="bioRxiv">
        <title>The Genome of the Zebra Mussel, Dreissena polymorpha: A Resource for Invasive Species Research.</title>
        <authorList>
            <person name="McCartney M.A."/>
            <person name="Auch B."/>
            <person name="Kono T."/>
            <person name="Mallez S."/>
            <person name="Zhang Y."/>
            <person name="Obille A."/>
            <person name="Becker A."/>
            <person name="Abrahante J.E."/>
            <person name="Garbe J."/>
            <person name="Badalamenti J.P."/>
            <person name="Herman A."/>
            <person name="Mangelson H."/>
            <person name="Liachko I."/>
            <person name="Sullivan S."/>
            <person name="Sone E.D."/>
            <person name="Koren S."/>
            <person name="Silverstein K.A.T."/>
            <person name="Beckman K.B."/>
            <person name="Gohl D.M."/>
        </authorList>
    </citation>
    <scope>NUCLEOTIDE SEQUENCE</scope>
    <source>
        <strain evidence="2">Duluth1</strain>
        <tissue evidence="2">Whole animal</tissue>
    </source>
</reference>
<keyword evidence="3" id="KW-1185">Reference proteome</keyword>
<dbReference type="EMBL" id="JAIWYP010000016">
    <property type="protein sequence ID" value="KAH3698265.1"/>
    <property type="molecule type" value="Genomic_DNA"/>
</dbReference>
<gene>
    <name evidence="2" type="ORF">DPMN_085784</name>
</gene>